<dbReference type="InterPro" id="IPR007303">
    <property type="entry name" value="TIP41-like"/>
</dbReference>
<dbReference type="PANTHER" id="PTHR21021:SF16">
    <property type="entry name" value="TIP41-LIKE PROTEIN"/>
    <property type="match status" value="1"/>
</dbReference>
<dbReference type="Pfam" id="PF04176">
    <property type="entry name" value="TIP41"/>
    <property type="match status" value="1"/>
</dbReference>
<evidence type="ECO:0000313" key="3">
    <source>
        <dbReference type="EMBL" id="KAK8068423.1"/>
    </source>
</evidence>
<dbReference type="Proteomes" id="UP001446871">
    <property type="component" value="Unassembled WGS sequence"/>
</dbReference>
<evidence type="ECO:0000256" key="1">
    <source>
        <dbReference type="ARBA" id="ARBA00006658"/>
    </source>
</evidence>
<evidence type="ECO:0000259" key="2">
    <source>
        <dbReference type="Pfam" id="PF09414"/>
    </source>
</evidence>
<comment type="similarity">
    <text evidence="1">Belongs to the TIP41 family.</text>
</comment>
<sequence length="286" mass="32037">MHVLDHTQGRFTIRTRKLPISKSGAISAMESTLGIPVPEMIFGDNVVTVEHEPTGWRIEFTAHDALPVPEMIFGGNVVAIEHEPTGQRIEFNAQDALDAVDETDKNMPQVAYAEPWRSASRGDQGRGEEVRLVLQHHLQGHHAGKREHVEKLTEQQSLGTTRSSLGVTENGGPLYWQRRRNLVLREEFPKNCGHVFYLYRIFDIETQTALSPSETEDLTGMLGLKHVEVNGYCRLHDIATSQVELLQRAEGVGIFGKPREGLVYKDKDGGRFFKVISNAYLIGNGE</sequence>
<proteinExistence type="inferred from homology"/>
<feature type="domain" description="RNA ligase" evidence="2">
    <location>
        <begin position="194"/>
        <end position="276"/>
    </location>
</feature>
<evidence type="ECO:0000313" key="4">
    <source>
        <dbReference type="Proteomes" id="UP001446871"/>
    </source>
</evidence>
<gene>
    <name evidence="3" type="ORF">PG996_007535</name>
</gene>
<dbReference type="InterPro" id="IPR051330">
    <property type="entry name" value="Phosphatase_reg/MetRdx"/>
</dbReference>
<dbReference type="EMBL" id="JAQQWM010000004">
    <property type="protein sequence ID" value="KAK8068423.1"/>
    <property type="molecule type" value="Genomic_DNA"/>
</dbReference>
<accession>A0ABR1VB65</accession>
<dbReference type="InterPro" id="IPR021122">
    <property type="entry name" value="RNA_ligase_dom_REL/Rnl2"/>
</dbReference>
<comment type="caution">
    <text evidence="3">The sequence shown here is derived from an EMBL/GenBank/DDBJ whole genome shotgun (WGS) entry which is preliminary data.</text>
</comment>
<organism evidence="3 4">
    <name type="scientific">Apiospora saccharicola</name>
    <dbReference type="NCBI Taxonomy" id="335842"/>
    <lineage>
        <taxon>Eukaryota</taxon>
        <taxon>Fungi</taxon>
        <taxon>Dikarya</taxon>
        <taxon>Ascomycota</taxon>
        <taxon>Pezizomycotina</taxon>
        <taxon>Sordariomycetes</taxon>
        <taxon>Xylariomycetidae</taxon>
        <taxon>Amphisphaeriales</taxon>
        <taxon>Apiosporaceae</taxon>
        <taxon>Apiospora</taxon>
    </lineage>
</organism>
<dbReference type="PANTHER" id="PTHR21021">
    <property type="entry name" value="GAF/PUTATIVE CYTOSKELETAL PROTEIN"/>
    <property type="match status" value="1"/>
</dbReference>
<name>A0ABR1VB65_9PEZI</name>
<dbReference type="Gene3D" id="3.30.470.30">
    <property type="entry name" value="DNA ligase/mRNA capping enzyme"/>
    <property type="match status" value="1"/>
</dbReference>
<keyword evidence="4" id="KW-1185">Reference proteome</keyword>
<dbReference type="Pfam" id="PF09414">
    <property type="entry name" value="RNA_ligase"/>
    <property type="match status" value="1"/>
</dbReference>
<reference evidence="3 4" key="1">
    <citation type="submission" date="2023-01" db="EMBL/GenBank/DDBJ databases">
        <title>Analysis of 21 Apiospora genomes using comparative genomics revels a genus with tremendous synthesis potential of carbohydrate active enzymes and secondary metabolites.</title>
        <authorList>
            <person name="Sorensen T."/>
        </authorList>
    </citation>
    <scope>NUCLEOTIDE SEQUENCE [LARGE SCALE GENOMIC DNA]</scope>
    <source>
        <strain evidence="3 4">CBS 83171</strain>
    </source>
</reference>
<protein>
    <submittedName>
        <fullName evidence="3">Type 2A phosphatase activator TIP41</fullName>
    </submittedName>
</protein>